<gene>
    <name evidence="1" type="ORF">AX660_18375</name>
</gene>
<sequence length="110" mass="13048">MPTVEKFVDKKAKQLAFYVQAYLAQQINYSELDLFFWDTMEEWAQIEHGKQLPYGKNEKVFWHLMHQIHFWPQHSLLHDSYLRGELATCVDFLQGAGQYPFPIDCVGIRP</sequence>
<dbReference type="OrthoDB" id="6267605at2"/>
<name>A0A135ZZC5_9ALTE</name>
<dbReference type="Proteomes" id="UP000070299">
    <property type="component" value="Unassembled WGS sequence"/>
</dbReference>
<proteinExistence type="predicted"/>
<keyword evidence="2" id="KW-1185">Reference proteome</keyword>
<dbReference type="EMBL" id="LSNE01000007">
    <property type="protein sequence ID" value="KXI28336.1"/>
    <property type="molecule type" value="Genomic_DNA"/>
</dbReference>
<reference evidence="2" key="1">
    <citation type="submission" date="2016-02" db="EMBL/GenBank/DDBJ databases">
        <authorList>
            <person name="Schultz-Johansen M."/>
            <person name="Glaring M.A."/>
            <person name="Bech P.K."/>
            <person name="Stougaard P."/>
        </authorList>
    </citation>
    <scope>NUCLEOTIDE SEQUENCE [LARGE SCALE GENOMIC DNA]</scope>
    <source>
        <strain evidence="2">S66</strain>
    </source>
</reference>
<dbReference type="RefSeq" id="WP_068378516.1">
    <property type="nucleotide sequence ID" value="NZ_LSNE01000007.1"/>
</dbReference>
<protein>
    <submittedName>
        <fullName evidence="1">Uncharacterized protein</fullName>
    </submittedName>
</protein>
<evidence type="ECO:0000313" key="1">
    <source>
        <dbReference type="EMBL" id="KXI28336.1"/>
    </source>
</evidence>
<dbReference type="AlphaFoldDB" id="A0A135ZZC5"/>
<accession>A0A135ZZC5</accession>
<comment type="caution">
    <text evidence="1">The sequence shown here is derived from an EMBL/GenBank/DDBJ whole genome shotgun (WGS) entry which is preliminary data.</text>
</comment>
<organism evidence="1 2">
    <name type="scientific">Paraglaciecola hydrolytica</name>
    <dbReference type="NCBI Taxonomy" id="1799789"/>
    <lineage>
        <taxon>Bacteria</taxon>
        <taxon>Pseudomonadati</taxon>
        <taxon>Pseudomonadota</taxon>
        <taxon>Gammaproteobacteria</taxon>
        <taxon>Alteromonadales</taxon>
        <taxon>Alteromonadaceae</taxon>
        <taxon>Paraglaciecola</taxon>
    </lineage>
</organism>
<evidence type="ECO:0000313" key="2">
    <source>
        <dbReference type="Proteomes" id="UP000070299"/>
    </source>
</evidence>